<dbReference type="AlphaFoldDB" id="A0A0A7PB48"/>
<dbReference type="PANTHER" id="PTHR36920:SF1">
    <property type="entry name" value="OUTER MEMBRANE PROTEIN W"/>
    <property type="match status" value="1"/>
</dbReference>
<proteinExistence type="inferred from homology"/>
<dbReference type="STRING" id="1515612.SKP52_01060"/>
<comment type="similarity">
    <text evidence="1">Belongs to the OmpW/AlkL family.</text>
</comment>
<keyword evidence="2" id="KW-0732">Signal</keyword>
<dbReference type="Pfam" id="PF03922">
    <property type="entry name" value="OmpW"/>
    <property type="match status" value="1"/>
</dbReference>
<dbReference type="OrthoDB" id="9807574at2"/>
<organism evidence="3 4">
    <name type="scientific">Sphingopyxis fribergensis</name>
    <dbReference type="NCBI Taxonomy" id="1515612"/>
    <lineage>
        <taxon>Bacteria</taxon>
        <taxon>Pseudomonadati</taxon>
        <taxon>Pseudomonadota</taxon>
        <taxon>Alphaproteobacteria</taxon>
        <taxon>Sphingomonadales</taxon>
        <taxon>Sphingomonadaceae</taxon>
        <taxon>Sphingopyxis</taxon>
    </lineage>
</organism>
<name>A0A0A7PB48_9SPHN</name>
<dbReference type="GO" id="GO:0019867">
    <property type="term" value="C:outer membrane"/>
    <property type="evidence" value="ECO:0007669"/>
    <property type="project" value="InterPro"/>
</dbReference>
<keyword evidence="4" id="KW-1185">Reference proteome</keyword>
<dbReference type="GO" id="GO:0055085">
    <property type="term" value="P:transmembrane transport"/>
    <property type="evidence" value="ECO:0007669"/>
    <property type="project" value="TreeGrafter"/>
</dbReference>
<dbReference type="Proteomes" id="UP000030907">
    <property type="component" value="Chromosome"/>
</dbReference>
<dbReference type="EMBL" id="CP009122">
    <property type="protein sequence ID" value="AJA07154.1"/>
    <property type="molecule type" value="Genomic_DNA"/>
</dbReference>
<feature type="chain" id="PRO_5002043763" evidence="2">
    <location>
        <begin position="24"/>
        <end position="220"/>
    </location>
</feature>
<dbReference type="KEGG" id="sphk:SKP52_01060"/>
<dbReference type="InterPro" id="IPR011250">
    <property type="entry name" value="OMP/PagP_B-barrel"/>
</dbReference>
<evidence type="ECO:0000313" key="3">
    <source>
        <dbReference type="EMBL" id="AJA07154.1"/>
    </source>
</evidence>
<evidence type="ECO:0000313" key="4">
    <source>
        <dbReference type="Proteomes" id="UP000030907"/>
    </source>
</evidence>
<evidence type="ECO:0000256" key="2">
    <source>
        <dbReference type="SAM" id="SignalP"/>
    </source>
</evidence>
<dbReference type="HOGENOM" id="CLU_042505_0_0_5"/>
<protein>
    <submittedName>
        <fullName evidence="3">OmpW family protein</fullName>
    </submittedName>
</protein>
<dbReference type="InterPro" id="IPR005618">
    <property type="entry name" value="OMPW"/>
</dbReference>
<sequence length="220" mass="22950">MKKQLTIFGVVAASLSLANPVRAADGDAPTFKHWFVRAGPAEVIYDEGAKIRLGGQIVPGASVTAKNNFTGEIEAGYYFNPNVSVSLTVGAPPTATLVGTGPLAGVKLGKITYGPAVAAIQYHVTDFGPRFIPYIGAGVNYTIVLSEKDGAVQNLRVKSSVGVTFQAGAESMINDRFGLFIDAKKIVLDTTARGNVGGVPADAKIKINPLIVTGGISFHF</sequence>
<dbReference type="PANTHER" id="PTHR36920">
    <property type="match status" value="1"/>
</dbReference>
<accession>A0A0A7PB48</accession>
<reference evidence="3 4" key="1">
    <citation type="journal article" date="2015" name="Int. J. Syst. Evol. Microbiol.">
        <title>Description of Sphingopyxis fribergensis sp. nov. - a soil bacterium with the ability to degrade styrene and phenylacetic acid.</title>
        <authorList>
            <person name="Oelschlagel M."/>
            <person name="Ruckert C."/>
            <person name="Kalinowski J."/>
            <person name="Schmidt G."/>
            <person name="Schlomann M."/>
            <person name="Tischler D."/>
        </authorList>
    </citation>
    <scope>NUCLEOTIDE SEQUENCE [LARGE SCALE GENOMIC DNA]</scope>
    <source>
        <strain evidence="3 4">Kp5.2</strain>
    </source>
</reference>
<feature type="signal peptide" evidence="2">
    <location>
        <begin position="1"/>
        <end position="23"/>
    </location>
</feature>
<evidence type="ECO:0000256" key="1">
    <source>
        <dbReference type="ARBA" id="ARBA00009330"/>
    </source>
</evidence>
<gene>
    <name evidence="3" type="ORF">SKP52_01060</name>
</gene>
<dbReference type="RefSeq" id="WP_052207695.1">
    <property type="nucleotide sequence ID" value="NZ_CP009122.1"/>
</dbReference>
<dbReference type="SUPFAM" id="SSF56925">
    <property type="entry name" value="OMPA-like"/>
    <property type="match status" value="1"/>
</dbReference>
<dbReference type="Gene3D" id="2.40.160.20">
    <property type="match status" value="1"/>
</dbReference>